<proteinExistence type="predicted"/>
<dbReference type="InterPro" id="IPR007111">
    <property type="entry name" value="NACHT_NTPase"/>
</dbReference>
<feature type="compositionally biased region" description="Polar residues" evidence="2">
    <location>
        <begin position="198"/>
        <end position="209"/>
    </location>
</feature>
<sequence>MGRAMVIMYQGEDDTHIISAFHSSDRKKKIGLQAPCYRQRQLLPCHHWTCVRHQHLRLLRPEVYLRAEETICTEGSVVDPRAGPSESTGLAIAASSTQEQLEIDDDSLAALNPRNSIFTIGSIATTLPRYSLVEFTNLDSGVAQVDQWNPESRRTYVLGTTSQSDESSPIPRDEPSDPPGYTADARPSTPPVQEVPGPSQSGRSSSAQQIGFGKPSAREPWATLNLISRPPLPGTRKRTPRFIGGDPIRGSVDLRLDAPMNVHSIKLAFAKPGMPAPLNAQALHRPIRPGGAFSNAHDFAIYNPFFFNQSPSADYFMEKFAVYTIQGAELDSSDRYPPPRCHPCTRKSIIERMQLWLNNPWRIKRMLWLVGPAGVGKSAIMQTVAENECQSNILAALFFSAPNGRNDPRKVITSLAYQLAAKYPPYLNYVRAAIMANPKILEKSIVGQFAEFIVRPFIQQQIFRDSAPVLIFIDGLDECNGQDEQILLLSLVFYFTTRFPDAPILWVISSRPEVHITRHLARGRLSSCFDKEEVSIDSTEACQDVELFVRTELRNIRASDPVMSLYLDWPSEWLLLKFLAAAQGFFAYAHTAIRFIKEGSPITRFQLVVDLIDNPFPETSSSTQPMAQLDILYRHILSQITPEDLPHASDILFFLLFPPKGEWWGPDAQSLMCDWLGMTPYIMHNALRQLHSVLDVPLPHMTDEPIGVYHKSFTDFLLRMPQPLLNLPTSEPDARRVHYLKCLRIMNRIPITQLPTADRIPAEILFWPHQDLDKRAEAQDNLAEQLRYVYREAVAQSPDLTSHSILHDMKVLADLDDEPPCKIFVEPDSEIAKRFEKDGSLRYIPIRLLDLRLTEQTKIFLFWHDGYADNTEIEDNDLLYIRYVQLHLPEKLVKVFIGNRLRGWVDGTSLLPSSLNIHSVESGSSHWEDVKEWFFYYDFSTIYSILQE</sequence>
<protein>
    <recommendedName>
        <fullName evidence="3">NACHT domain-containing protein</fullName>
    </recommendedName>
</protein>
<dbReference type="Proteomes" id="UP001213000">
    <property type="component" value="Unassembled WGS sequence"/>
</dbReference>
<dbReference type="PANTHER" id="PTHR10039">
    <property type="entry name" value="AMELOGENIN"/>
    <property type="match status" value="1"/>
</dbReference>
<gene>
    <name evidence="4" type="ORF">NP233_g12544</name>
</gene>
<comment type="caution">
    <text evidence="4">The sequence shown here is derived from an EMBL/GenBank/DDBJ whole genome shotgun (WGS) entry which is preliminary data.</text>
</comment>
<feature type="region of interest" description="Disordered" evidence="2">
    <location>
        <begin position="159"/>
        <end position="244"/>
    </location>
</feature>
<dbReference type="EMBL" id="JANIEX010001855">
    <property type="protein sequence ID" value="KAJ3553882.1"/>
    <property type="molecule type" value="Genomic_DNA"/>
</dbReference>
<dbReference type="Pfam" id="PF24883">
    <property type="entry name" value="NPHP3_N"/>
    <property type="match status" value="1"/>
</dbReference>
<keyword evidence="5" id="KW-1185">Reference proteome</keyword>
<dbReference type="SUPFAM" id="SSF52540">
    <property type="entry name" value="P-loop containing nucleoside triphosphate hydrolases"/>
    <property type="match status" value="1"/>
</dbReference>
<dbReference type="PANTHER" id="PTHR10039:SF14">
    <property type="entry name" value="NACHT DOMAIN-CONTAINING PROTEIN"/>
    <property type="match status" value="1"/>
</dbReference>
<feature type="domain" description="NACHT" evidence="3">
    <location>
        <begin position="365"/>
        <end position="512"/>
    </location>
</feature>
<dbReference type="InterPro" id="IPR027417">
    <property type="entry name" value="P-loop_NTPase"/>
</dbReference>
<evidence type="ECO:0000259" key="3">
    <source>
        <dbReference type="PROSITE" id="PS50837"/>
    </source>
</evidence>
<dbReference type="InterPro" id="IPR056884">
    <property type="entry name" value="NPHP3-like_N"/>
</dbReference>
<accession>A0AAD5VGT0</accession>
<keyword evidence="1" id="KW-0677">Repeat</keyword>
<evidence type="ECO:0000256" key="1">
    <source>
        <dbReference type="ARBA" id="ARBA00022737"/>
    </source>
</evidence>
<evidence type="ECO:0000313" key="5">
    <source>
        <dbReference type="Proteomes" id="UP001213000"/>
    </source>
</evidence>
<dbReference type="AlphaFoldDB" id="A0AAD5VGT0"/>
<dbReference type="Gene3D" id="3.40.50.300">
    <property type="entry name" value="P-loop containing nucleotide triphosphate hydrolases"/>
    <property type="match status" value="1"/>
</dbReference>
<name>A0AAD5VGT0_9AGAR</name>
<evidence type="ECO:0000313" key="4">
    <source>
        <dbReference type="EMBL" id="KAJ3553882.1"/>
    </source>
</evidence>
<organism evidence="4 5">
    <name type="scientific">Leucocoprinus birnbaumii</name>
    <dbReference type="NCBI Taxonomy" id="56174"/>
    <lineage>
        <taxon>Eukaryota</taxon>
        <taxon>Fungi</taxon>
        <taxon>Dikarya</taxon>
        <taxon>Basidiomycota</taxon>
        <taxon>Agaricomycotina</taxon>
        <taxon>Agaricomycetes</taxon>
        <taxon>Agaricomycetidae</taxon>
        <taxon>Agaricales</taxon>
        <taxon>Agaricineae</taxon>
        <taxon>Agaricaceae</taxon>
        <taxon>Leucocoprinus</taxon>
    </lineage>
</organism>
<evidence type="ECO:0000256" key="2">
    <source>
        <dbReference type="SAM" id="MobiDB-lite"/>
    </source>
</evidence>
<dbReference type="PROSITE" id="PS50837">
    <property type="entry name" value="NACHT"/>
    <property type="match status" value="1"/>
</dbReference>
<reference evidence="4" key="1">
    <citation type="submission" date="2022-07" db="EMBL/GenBank/DDBJ databases">
        <title>Genome Sequence of Leucocoprinus birnbaumii.</title>
        <authorList>
            <person name="Buettner E."/>
        </authorList>
    </citation>
    <scope>NUCLEOTIDE SEQUENCE</scope>
    <source>
        <strain evidence="4">VT141</strain>
    </source>
</reference>